<evidence type="ECO:0000256" key="2">
    <source>
        <dbReference type="ARBA" id="ARBA00022448"/>
    </source>
</evidence>
<evidence type="ECO:0000259" key="8">
    <source>
        <dbReference type="PROSITE" id="PS50928"/>
    </source>
</evidence>
<keyword evidence="4 7" id="KW-0812">Transmembrane</keyword>
<dbReference type="CDD" id="cd06261">
    <property type="entry name" value="TM_PBP2"/>
    <property type="match status" value="1"/>
</dbReference>
<dbReference type="Pfam" id="PF00528">
    <property type="entry name" value="BPD_transp_1"/>
    <property type="match status" value="1"/>
</dbReference>
<dbReference type="PANTHER" id="PTHR43386">
    <property type="entry name" value="OLIGOPEPTIDE TRANSPORT SYSTEM PERMEASE PROTEIN APPC"/>
    <property type="match status" value="1"/>
</dbReference>
<evidence type="ECO:0000256" key="7">
    <source>
        <dbReference type="RuleBase" id="RU363032"/>
    </source>
</evidence>
<evidence type="ECO:0000313" key="9">
    <source>
        <dbReference type="EMBL" id="MYC94949.1"/>
    </source>
</evidence>
<comment type="similarity">
    <text evidence="7">Belongs to the binding-protein-dependent transport system permease family.</text>
</comment>
<dbReference type="Gene3D" id="1.10.3720.10">
    <property type="entry name" value="MetI-like"/>
    <property type="match status" value="1"/>
</dbReference>
<accession>A0A6B1D612</accession>
<feature type="transmembrane region" description="Helical" evidence="7">
    <location>
        <begin position="105"/>
        <end position="129"/>
    </location>
</feature>
<feature type="transmembrane region" description="Helical" evidence="7">
    <location>
        <begin position="295"/>
        <end position="315"/>
    </location>
</feature>
<feature type="transmembrane region" description="Helical" evidence="7">
    <location>
        <begin position="186"/>
        <end position="207"/>
    </location>
</feature>
<dbReference type="GO" id="GO:0055085">
    <property type="term" value="P:transmembrane transport"/>
    <property type="evidence" value="ECO:0007669"/>
    <property type="project" value="InterPro"/>
</dbReference>
<keyword evidence="3" id="KW-1003">Cell membrane</keyword>
<feature type="transmembrane region" description="Helical" evidence="7">
    <location>
        <begin position="239"/>
        <end position="261"/>
    </location>
</feature>
<feature type="transmembrane region" description="Helical" evidence="7">
    <location>
        <begin position="141"/>
        <end position="161"/>
    </location>
</feature>
<protein>
    <submittedName>
        <fullName evidence="9">ABC transporter permease</fullName>
    </submittedName>
</protein>
<organism evidence="9">
    <name type="scientific">Caldilineaceae bacterium SB0661_bin_32</name>
    <dbReference type="NCBI Taxonomy" id="2605255"/>
    <lineage>
        <taxon>Bacteria</taxon>
        <taxon>Bacillati</taxon>
        <taxon>Chloroflexota</taxon>
        <taxon>Caldilineae</taxon>
        <taxon>Caldilineales</taxon>
        <taxon>Caldilineaceae</taxon>
    </lineage>
</organism>
<proteinExistence type="inferred from homology"/>
<dbReference type="InterPro" id="IPR025966">
    <property type="entry name" value="OppC_N"/>
</dbReference>
<keyword evidence="5 7" id="KW-1133">Transmembrane helix</keyword>
<keyword evidence="2 7" id="KW-0813">Transport</keyword>
<evidence type="ECO:0000256" key="3">
    <source>
        <dbReference type="ARBA" id="ARBA00022475"/>
    </source>
</evidence>
<comment type="caution">
    <text evidence="9">The sequence shown here is derived from an EMBL/GenBank/DDBJ whole genome shotgun (WGS) entry which is preliminary data.</text>
</comment>
<dbReference type="InterPro" id="IPR035906">
    <property type="entry name" value="MetI-like_sf"/>
</dbReference>
<feature type="domain" description="ABC transmembrane type-1" evidence="8">
    <location>
        <begin position="102"/>
        <end position="315"/>
    </location>
</feature>
<feature type="transmembrane region" description="Helical" evidence="7">
    <location>
        <begin position="43"/>
        <end position="63"/>
    </location>
</feature>
<evidence type="ECO:0000256" key="5">
    <source>
        <dbReference type="ARBA" id="ARBA00022989"/>
    </source>
</evidence>
<gene>
    <name evidence="9" type="ORF">F4X14_08250</name>
</gene>
<keyword evidence="6 7" id="KW-0472">Membrane</keyword>
<reference evidence="9" key="1">
    <citation type="submission" date="2019-09" db="EMBL/GenBank/DDBJ databases">
        <title>Characterisation of the sponge microbiome using genome-centric metagenomics.</title>
        <authorList>
            <person name="Engelberts J.P."/>
            <person name="Robbins S.J."/>
            <person name="De Goeij J.M."/>
            <person name="Aranda M."/>
            <person name="Bell S.C."/>
            <person name="Webster N.S."/>
        </authorList>
    </citation>
    <scope>NUCLEOTIDE SEQUENCE</scope>
    <source>
        <strain evidence="9">SB0661_bin_32</strain>
    </source>
</reference>
<dbReference type="Pfam" id="PF12911">
    <property type="entry name" value="OppC_N"/>
    <property type="match status" value="1"/>
</dbReference>
<evidence type="ECO:0000256" key="6">
    <source>
        <dbReference type="ARBA" id="ARBA00023136"/>
    </source>
</evidence>
<dbReference type="EMBL" id="VXMH01000037">
    <property type="protein sequence ID" value="MYC94949.1"/>
    <property type="molecule type" value="Genomic_DNA"/>
</dbReference>
<dbReference type="InterPro" id="IPR000515">
    <property type="entry name" value="MetI-like"/>
</dbReference>
<dbReference type="PANTHER" id="PTHR43386:SF1">
    <property type="entry name" value="D,D-DIPEPTIDE TRANSPORT SYSTEM PERMEASE PROTEIN DDPC-RELATED"/>
    <property type="match status" value="1"/>
</dbReference>
<dbReference type="GO" id="GO:0005886">
    <property type="term" value="C:plasma membrane"/>
    <property type="evidence" value="ECO:0007669"/>
    <property type="project" value="UniProtKB-SubCell"/>
</dbReference>
<comment type="subcellular location">
    <subcellularLocation>
        <location evidence="1 7">Cell membrane</location>
        <topology evidence="1 7">Multi-pass membrane protein</topology>
    </subcellularLocation>
</comment>
<dbReference type="InterPro" id="IPR050366">
    <property type="entry name" value="BP-dependent_transpt_permease"/>
</dbReference>
<evidence type="ECO:0000256" key="1">
    <source>
        <dbReference type="ARBA" id="ARBA00004651"/>
    </source>
</evidence>
<dbReference type="PROSITE" id="PS50928">
    <property type="entry name" value="ABC_TM1"/>
    <property type="match status" value="1"/>
</dbReference>
<sequence>MSESSETVSNESLREELAGESALKTRSLWKDAVGRLLRNRLSVIGLVITILLLIGALFGPYIAPYTYTEQDLLNVAKMPSPDHWLGTDEIGRDLFSRVLWGARTATLVAIFTTFISVIIGVIIGAIAGYGGALADNITGRIIDIVMSVPGLLLAALIAVSIKEPVVTWAENIHDASGFPLFADTTWLDLLVVFGGLAFVSWPGYARLIRGQIFSLREEQYIEAAKSVGVSELKIALRHLLPNAIGPVIVTLTFSFSSAMVLESSLSYLGIGVQPPQASWGNMIASNIGSWSYRPWLVAVPALTLAIVTLGINFLGDGLNDALNPRSKRSI</sequence>
<evidence type="ECO:0000256" key="4">
    <source>
        <dbReference type="ARBA" id="ARBA00022692"/>
    </source>
</evidence>
<dbReference type="SUPFAM" id="SSF161098">
    <property type="entry name" value="MetI-like"/>
    <property type="match status" value="1"/>
</dbReference>
<name>A0A6B1D612_9CHLR</name>
<dbReference type="AlphaFoldDB" id="A0A6B1D612"/>